<accession>A0AAU9JGX3</accession>
<feature type="compositionally biased region" description="Polar residues" evidence="2">
    <location>
        <begin position="269"/>
        <end position="287"/>
    </location>
</feature>
<proteinExistence type="predicted"/>
<feature type="region of interest" description="Disordered" evidence="2">
    <location>
        <begin position="269"/>
        <end position="289"/>
    </location>
</feature>
<name>A0AAU9JGX3_9CILI</name>
<evidence type="ECO:0000313" key="4">
    <source>
        <dbReference type="Proteomes" id="UP001162131"/>
    </source>
</evidence>
<feature type="coiled-coil region" evidence="1">
    <location>
        <begin position="51"/>
        <end position="95"/>
    </location>
</feature>
<dbReference type="EMBL" id="CAJZBQ010000036">
    <property type="protein sequence ID" value="CAG9324332.1"/>
    <property type="molecule type" value="Genomic_DNA"/>
</dbReference>
<evidence type="ECO:0000313" key="3">
    <source>
        <dbReference type="EMBL" id="CAG9324332.1"/>
    </source>
</evidence>
<dbReference type="AlphaFoldDB" id="A0AAU9JGX3"/>
<sequence length="311" mass="36243">MSGLNNSYLKLSDELFENDTPISTKSSKRRNCSATPKEHHRTISETKGIEMYLLSQERKQADENLKLLKNRIKHLETEQQKANKAIEAAKMLSSKRQTIREKHELFKKGIETALKEREIETVNKKRDISTERQRRKESIERSKKNLIEKNSKARDEAIAQKIQNENFLKQRFEAEKNLVTERARKIFNETSKASKSRTASSEGIKQVLDEMYRSKMNETRSKSRIARRQAEELTRIEALMEENLKKTVLLQNTYYQFLFESEVSEASFLSNKSRSQTPRNCTSSSGFESEIPNMKYLDKIIAEISSDQSDM</sequence>
<feature type="region of interest" description="Disordered" evidence="2">
    <location>
        <begin position="19"/>
        <end position="41"/>
    </location>
</feature>
<comment type="caution">
    <text evidence="3">The sequence shown here is derived from an EMBL/GenBank/DDBJ whole genome shotgun (WGS) entry which is preliminary data.</text>
</comment>
<keyword evidence="4" id="KW-1185">Reference proteome</keyword>
<gene>
    <name evidence="3" type="ORF">BSTOLATCC_MIC36124</name>
</gene>
<evidence type="ECO:0000256" key="2">
    <source>
        <dbReference type="SAM" id="MobiDB-lite"/>
    </source>
</evidence>
<dbReference type="Proteomes" id="UP001162131">
    <property type="component" value="Unassembled WGS sequence"/>
</dbReference>
<keyword evidence="1" id="KW-0175">Coiled coil</keyword>
<protein>
    <submittedName>
        <fullName evidence="3">Uncharacterized protein</fullName>
    </submittedName>
</protein>
<reference evidence="3" key="1">
    <citation type="submission" date="2021-09" db="EMBL/GenBank/DDBJ databases">
        <authorList>
            <consortium name="AG Swart"/>
            <person name="Singh M."/>
            <person name="Singh A."/>
            <person name="Seah K."/>
            <person name="Emmerich C."/>
        </authorList>
    </citation>
    <scope>NUCLEOTIDE SEQUENCE</scope>
    <source>
        <strain evidence="3">ATCC30299</strain>
    </source>
</reference>
<evidence type="ECO:0000256" key="1">
    <source>
        <dbReference type="SAM" id="Coils"/>
    </source>
</evidence>
<feature type="region of interest" description="Disordered" evidence="2">
    <location>
        <begin position="127"/>
        <end position="149"/>
    </location>
</feature>
<organism evidence="3 4">
    <name type="scientific">Blepharisma stoltei</name>
    <dbReference type="NCBI Taxonomy" id="1481888"/>
    <lineage>
        <taxon>Eukaryota</taxon>
        <taxon>Sar</taxon>
        <taxon>Alveolata</taxon>
        <taxon>Ciliophora</taxon>
        <taxon>Postciliodesmatophora</taxon>
        <taxon>Heterotrichea</taxon>
        <taxon>Heterotrichida</taxon>
        <taxon>Blepharismidae</taxon>
        <taxon>Blepharisma</taxon>
    </lineage>
</organism>